<evidence type="ECO:0008006" key="3">
    <source>
        <dbReference type="Google" id="ProtNLM"/>
    </source>
</evidence>
<protein>
    <recommendedName>
        <fullName evidence="3">CRISPR-associated protein Csh1</fullName>
    </recommendedName>
</protein>
<dbReference type="EMBL" id="SGJP01000014">
    <property type="protein sequence ID" value="NFA60343.1"/>
    <property type="molecule type" value="Genomic_DNA"/>
</dbReference>
<name>A0A6M0SYX9_CLOBO</name>
<reference evidence="1 2" key="1">
    <citation type="submission" date="2019-02" db="EMBL/GenBank/DDBJ databases">
        <title>Genome sequencing of Clostridium botulinum clinical isolates.</title>
        <authorList>
            <person name="Brunt J."/>
            <person name="Van Vliet A.H.M."/>
            <person name="Stringer S.C."/>
            <person name="Grant K.A."/>
            <person name="Carter A.C."/>
            <person name="Peck M.W."/>
        </authorList>
    </citation>
    <scope>NUCLEOTIDE SEQUENCE [LARGE SCALE GENOMIC DNA]</scope>
    <source>
        <strain evidence="1 2">R1125/03</strain>
    </source>
</reference>
<dbReference type="Proteomes" id="UP000473089">
    <property type="component" value="Unassembled WGS sequence"/>
</dbReference>
<gene>
    <name evidence="1" type="ORF">EXM42_08030</name>
</gene>
<comment type="caution">
    <text evidence="1">The sequence shown here is derived from an EMBL/GenBank/DDBJ whole genome shotgun (WGS) entry which is preliminary data.</text>
</comment>
<accession>A0A6M0SYX9</accession>
<evidence type="ECO:0000313" key="2">
    <source>
        <dbReference type="Proteomes" id="UP000473089"/>
    </source>
</evidence>
<organism evidence="1 2">
    <name type="scientific">Clostridium botulinum</name>
    <dbReference type="NCBI Taxonomy" id="1491"/>
    <lineage>
        <taxon>Bacteria</taxon>
        <taxon>Bacillati</taxon>
        <taxon>Bacillota</taxon>
        <taxon>Clostridia</taxon>
        <taxon>Eubacteriales</taxon>
        <taxon>Clostridiaceae</taxon>
        <taxon>Clostridium</taxon>
    </lineage>
</organism>
<sequence length="633" mass="75442">MVIDMMYNFKDLYDKNGDNLIVDNYPLKQGVYIIVNDKGIKDFMVIKDKEAISKDKEELFKYLRHRDYLSILKQYDTNKAVSGRAKSIHSNNFLSLFIRENKSSHILEGSSLNPSLEQQVGWYFDQFKKWQEEERQAHNNNDPSNPQEFILTTLEDFDEQLFNKSKKAILNSLSNLPELLNEYTLADKDYIRIFYEMPIEYYNKEYKRYMIRKIFNKNVYHIFKDNNVYGISDIDLTTNNNKPSLLLYSMKTRVPLRLDFDTLLIAQKLFDFLYFYKVPRYNKESKAVEYVNSIYKTLYIPMDFNIDNLDLNKYTNTDQPVYYITTGNGQSFNVINYDIIYPFDSNIDFSFNDYLSSDEDVYENNEDSIDDTSNISNIKTLLDLERIVDKYFFNFNLVSNYHSDKFINNKKYTLPNNISCMLFSSKHLFHDWFRKGIDIDIIDPITNVMDNLISLWANDPDISLIKIKNMLNLRWSILDYLYEREGYAPMEVKEHFEAIRYNLKEKIHDKSLEEKYINNTEEFYYACGQLIYYLLTQNKKTLKKQQATSKFLQCRNSSTLKIEILKLYEEVANNISAYNYRFNNLYSMVSTYNDSNDTKDYIDYLLGGLYQSNIIYEKKKKETVKYNDCTTII</sequence>
<evidence type="ECO:0000313" key="1">
    <source>
        <dbReference type="EMBL" id="NFA60343.1"/>
    </source>
</evidence>
<proteinExistence type="predicted"/>
<dbReference type="AlphaFoldDB" id="A0A6M0SYX9"/>